<dbReference type="EMBL" id="LMCB01000017">
    <property type="protein sequence ID" value="KZL18747.1"/>
    <property type="molecule type" value="Genomic_DNA"/>
</dbReference>
<comment type="caution">
    <text evidence="3">The sequence shown here is derived from an EMBL/GenBank/DDBJ whole genome shotgun (WGS) entry which is preliminary data.</text>
</comment>
<dbReference type="CDD" id="cd04785">
    <property type="entry name" value="HTH_CadR-PbrR-like"/>
    <property type="match status" value="1"/>
</dbReference>
<evidence type="ECO:0000313" key="3">
    <source>
        <dbReference type="EMBL" id="KZL18747.1"/>
    </source>
</evidence>
<organism evidence="3 4">
    <name type="scientific">Pseudovibrio axinellae</name>
    <dbReference type="NCBI Taxonomy" id="989403"/>
    <lineage>
        <taxon>Bacteria</taxon>
        <taxon>Pseudomonadati</taxon>
        <taxon>Pseudomonadota</taxon>
        <taxon>Alphaproteobacteria</taxon>
        <taxon>Hyphomicrobiales</taxon>
        <taxon>Stappiaceae</taxon>
        <taxon>Pseudovibrio</taxon>
    </lineage>
</organism>
<dbReference type="Proteomes" id="UP000076577">
    <property type="component" value="Unassembled WGS sequence"/>
</dbReference>
<sequence length="140" mass="16147">MAGEYSIGDLARKAGVKVQTIRFYEQKKLIPEPPRTEGGQRRYSEEHLNRLSFIRHGRDLGFSLEMIESLMLLKEHPEDDCQGADQIARSHLAEVEDKIIRLQSLQAELKKMLEHCSSGKIHDCRVIEALSCDCFQHREK</sequence>
<dbReference type="GO" id="GO:0003700">
    <property type="term" value="F:DNA-binding transcription factor activity"/>
    <property type="evidence" value="ECO:0007669"/>
    <property type="project" value="InterPro"/>
</dbReference>
<keyword evidence="4" id="KW-1185">Reference proteome</keyword>
<evidence type="ECO:0000313" key="4">
    <source>
        <dbReference type="Proteomes" id="UP000076577"/>
    </source>
</evidence>
<dbReference type="PRINTS" id="PR00040">
    <property type="entry name" value="HTHMERR"/>
</dbReference>
<dbReference type="PATRIC" id="fig|989403.3.peg.2415"/>
<evidence type="ECO:0000256" key="1">
    <source>
        <dbReference type="ARBA" id="ARBA00023125"/>
    </source>
</evidence>
<reference evidence="3 4" key="1">
    <citation type="journal article" date="2016" name="Front. Microbiol.">
        <title>Comparative Genomic Analysis Reveals a Diverse Repertoire of Genes Involved in Prokaryote-Eukaryote Interactions within the Pseudovibrio Genus.</title>
        <authorList>
            <person name="Romano S."/>
            <person name="Fernandez-Guerra A."/>
            <person name="Reen F.J."/>
            <person name="Glockner F.O."/>
            <person name="Crowley S.P."/>
            <person name="O'Sullivan O."/>
            <person name="Cotter P.D."/>
            <person name="Adams C."/>
            <person name="Dobson A.D."/>
            <person name="O'Gara F."/>
        </authorList>
    </citation>
    <scope>NUCLEOTIDE SEQUENCE [LARGE SCALE GENOMIC DNA]</scope>
    <source>
        <strain evidence="3 4">Ad2</strain>
    </source>
</reference>
<feature type="domain" description="HTH merR-type" evidence="2">
    <location>
        <begin position="4"/>
        <end position="73"/>
    </location>
</feature>
<dbReference type="InterPro" id="IPR009061">
    <property type="entry name" value="DNA-bd_dom_put_sf"/>
</dbReference>
<accession>A0A165YDM3</accession>
<dbReference type="GO" id="GO:0003677">
    <property type="term" value="F:DNA binding"/>
    <property type="evidence" value="ECO:0007669"/>
    <property type="project" value="UniProtKB-KW"/>
</dbReference>
<protein>
    <submittedName>
        <fullName evidence="3">HTH-type transcriptional regulator ZntR</fullName>
    </submittedName>
</protein>
<proteinExistence type="predicted"/>
<dbReference type="PANTHER" id="PTHR30204">
    <property type="entry name" value="REDOX-CYCLING DRUG-SENSING TRANSCRIPTIONAL ACTIVATOR SOXR"/>
    <property type="match status" value="1"/>
</dbReference>
<dbReference type="STRING" id="989403.SAMN05421798_101779"/>
<keyword evidence="1" id="KW-0238">DNA-binding</keyword>
<dbReference type="InterPro" id="IPR047057">
    <property type="entry name" value="MerR_fam"/>
</dbReference>
<dbReference type="PROSITE" id="PS50937">
    <property type="entry name" value="HTH_MERR_2"/>
    <property type="match status" value="1"/>
</dbReference>
<dbReference type="Pfam" id="PF13411">
    <property type="entry name" value="MerR_1"/>
    <property type="match status" value="1"/>
</dbReference>
<dbReference type="InterPro" id="IPR000551">
    <property type="entry name" value="MerR-type_HTH_dom"/>
</dbReference>
<dbReference type="SMART" id="SM00422">
    <property type="entry name" value="HTH_MERR"/>
    <property type="match status" value="1"/>
</dbReference>
<evidence type="ECO:0000259" key="2">
    <source>
        <dbReference type="PROSITE" id="PS50937"/>
    </source>
</evidence>
<dbReference type="SUPFAM" id="SSF46955">
    <property type="entry name" value="Putative DNA-binding domain"/>
    <property type="match status" value="1"/>
</dbReference>
<dbReference type="Gene3D" id="1.10.1660.10">
    <property type="match status" value="1"/>
</dbReference>
<name>A0A165YDM3_9HYPH</name>
<dbReference type="RefSeq" id="WP_068005882.1">
    <property type="nucleotide sequence ID" value="NZ_FOFM01000001.1"/>
</dbReference>
<dbReference type="AlphaFoldDB" id="A0A165YDM3"/>
<dbReference type="PANTHER" id="PTHR30204:SF92">
    <property type="entry name" value="HTH-TYPE TRANSCRIPTIONAL REGULATOR ZNTR"/>
    <property type="match status" value="1"/>
</dbReference>
<gene>
    <name evidence="3" type="primary">zntR_1</name>
    <name evidence="3" type="ORF">PsAD2_02262</name>
</gene>
<dbReference type="OrthoDB" id="9802944at2"/>